<dbReference type="AlphaFoldDB" id="A0A0M3UFR9"/>
<dbReference type="InterPro" id="IPR010090">
    <property type="entry name" value="Phage_tape_meas"/>
</dbReference>
<protein>
    <recommendedName>
        <fullName evidence="2">Phage tail tape measure protein domain-containing protein</fullName>
    </recommendedName>
</protein>
<dbReference type="Proteomes" id="UP000062833">
    <property type="component" value="Chromosome"/>
</dbReference>
<dbReference type="NCBIfam" id="TIGR01760">
    <property type="entry name" value="tape_meas_TP901"/>
    <property type="match status" value="1"/>
</dbReference>
<accession>A0A0M3UFR9</accession>
<sequence>MASREILVRLRAEVGNFRSSMAQAAAASRSTGEAATAMGTATSSAARAMIGPMTQAQAAAQSTRQALHDAGKAAQESASGFGLGYNAAGRLTDQFGNVVTEAHAAELGLETVSEATQEYAAQTTAAAAEAAQASAAAATASESGMTRMVNHARANEEAWNKTGTSLMLFGGAVVAGVGLAIAKFAEFDGAMSSVRAATHETTGNMNLLREEAIRVGADTAFSAKEAAQGIEELAKAGVSTGDILSGGLTGAMSLAAAGGLAVGDAAELAATALTQFKLKGEDIPHVADLLAAGAGKAQGSVADLGGALKQAGLVASATGLSIEETTGGLAAFASAGLVGSDAGTSFKSMLQRLTPQSKEAKGQMDALGLSAFDANGAFIGLAAYSGKLQNSMKDLDSESRLAAMGVIFGSDAVRAANVLYEQGAAGVQGWIDSVNETGYAAQTAAIMQDNLAGDIEKLGGSFDTVLIKGGEGAAQSLRGIVQQAESLVDMLGKIPAPVLNTGVAIAATVGGVALLAGGFLKLVPAVASTITNFQGVFREGSHIPGVMGKVGKAAGVATAALLAFEIFNAIAYQKRIIGLEEMTSALLKVANAADGSASALDGVFGDYGKFAGKDIAADINGVGDAIARITKPQSGDGINRWADQAFGWTGMAKSETSQVDDRLKQVGDSMGALVKNGGADAAAKSFKALTAEFVKNGSSAQDALDHLPGYTESLRGIGNAAGLSLDKYELLELAQGKIPARLAKVQAAQEQTAASTTEAAKLNDVLATSLEEIGVSSNGAIVGLDAFTQSLLASGLITLSSRDAARGYKDTLDSFTETLAKNGANLDINTKGGRANEAALDAIAKAGIASAEAIAKDTVAYGSHEEAQAAVQAALTTTYTDLVNGYTAMGKSTEEADALTRKMLGIPPGVNIDTWMADTARKKAEETKTAIDNIPKLVEIDYVNTTTNRVINMGAENHIAEGPGGRGGITRWTGGLVGFAGGGIVPGTPPSNPRVDNVLAMTQNGTPYKIRSGEMIVNERATKANLPLLESINNGSYQAPSKSLAGGYGAGMSMSAYAPSGGGSGFDAAALDRLTEAVRSARQINVSQLATSRATAMATAREMEGL</sequence>
<dbReference type="OrthoDB" id="2183194at2"/>
<reference evidence="4" key="1">
    <citation type="submission" date="2015-09" db="EMBL/GenBank/DDBJ databases">
        <title>Complete genome of Arthrobacter alpinus strain R3.8.</title>
        <authorList>
            <person name="See-Too W.S."/>
            <person name="Chan K.G."/>
        </authorList>
    </citation>
    <scope>NUCLEOTIDE SEQUENCE [LARGE SCALE GENOMIC DNA]</scope>
    <source>
        <strain evidence="4">R3.8</strain>
    </source>
</reference>
<evidence type="ECO:0000259" key="2">
    <source>
        <dbReference type="Pfam" id="PF10145"/>
    </source>
</evidence>
<feature type="domain" description="Phage tail tape measure protein" evidence="2">
    <location>
        <begin position="209"/>
        <end position="409"/>
    </location>
</feature>
<dbReference type="PANTHER" id="PTHR37813:SF1">
    <property type="entry name" value="FELS-2 PROPHAGE PROTEIN"/>
    <property type="match status" value="1"/>
</dbReference>
<evidence type="ECO:0000313" key="3">
    <source>
        <dbReference type="EMBL" id="ALE91815.1"/>
    </source>
</evidence>
<evidence type="ECO:0000256" key="1">
    <source>
        <dbReference type="ARBA" id="ARBA00022612"/>
    </source>
</evidence>
<dbReference type="PATRIC" id="fig|656366.3.peg.1060"/>
<dbReference type="EMBL" id="CP012677">
    <property type="protein sequence ID" value="ALE91815.1"/>
    <property type="molecule type" value="Genomic_DNA"/>
</dbReference>
<evidence type="ECO:0000313" key="4">
    <source>
        <dbReference type="Proteomes" id="UP000062833"/>
    </source>
</evidence>
<dbReference type="PANTHER" id="PTHR37813">
    <property type="entry name" value="FELS-2 PROPHAGE PROTEIN"/>
    <property type="match status" value="1"/>
</dbReference>
<keyword evidence="1" id="KW-1188">Viral release from host cell</keyword>
<dbReference type="Pfam" id="PF10145">
    <property type="entry name" value="PhageMin_Tail"/>
    <property type="match status" value="1"/>
</dbReference>
<proteinExistence type="predicted"/>
<gene>
    <name evidence="3" type="ORF">AOC05_04920</name>
</gene>
<organism evidence="3 4">
    <name type="scientific">Arthrobacter alpinus</name>
    <dbReference type="NCBI Taxonomy" id="656366"/>
    <lineage>
        <taxon>Bacteria</taxon>
        <taxon>Bacillati</taxon>
        <taxon>Actinomycetota</taxon>
        <taxon>Actinomycetes</taxon>
        <taxon>Micrococcales</taxon>
        <taxon>Micrococcaceae</taxon>
        <taxon>Arthrobacter</taxon>
    </lineage>
</organism>
<keyword evidence="4" id="KW-1185">Reference proteome</keyword>
<name>A0A0M3UFR9_9MICC</name>
<dbReference type="KEGG" id="aaq:AOC05_04920"/>